<name>A0AAV2TTW9_CALDB</name>
<accession>A0AAV2TTW9</accession>
<protein>
    <recommendedName>
        <fullName evidence="10">RRM domain-containing protein</fullName>
    </recommendedName>
</protein>
<evidence type="ECO:0000256" key="2">
    <source>
        <dbReference type="ARBA" id="ARBA00004496"/>
    </source>
</evidence>
<dbReference type="GO" id="GO:0003723">
    <property type="term" value="F:RNA binding"/>
    <property type="evidence" value="ECO:0007669"/>
    <property type="project" value="UniProtKB-UniRule"/>
</dbReference>
<dbReference type="SUPFAM" id="SSF54928">
    <property type="entry name" value="RNA-binding domain, RBD"/>
    <property type="match status" value="2"/>
</dbReference>
<feature type="domain" description="RRM" evidence="10">
    <location>
        <begin position="68"/>
        <end position="145"/>
    </location>
</feature>
<reference evidence="11" key="1">
    <citation type="submission" date="2024-06" db="EMBL/GenBank/DDBJ databases">
        <authorList>
            <person name="Liu X."/>
            <person name="Lenzi L."/>
            <person name="Haldenby T S."/>
            <person name="Uol C."/>
        </authorList>
    </citation>
    <scope>NUCLEOTIDE SEQUENCE</scope>
</reference>
<feature type="region of interest" description="Disordered" evidence="9">
    <location>
        <begin position="1"/>
        <end position="67"/>
    </location>
</feature>
<dbReference type="GO" id="GO:0010468">
    <property type="term" value="P:regulation of gene expression"/>
    <property type="evidence" value="ECO:0007669"/>
    <property type="project" value="TreeGrafter"/>
</dbReference>
<evidence type="ECO:0000256" key="6">
    <source>
        <dbReference type="ARBA" id="ARBA00022884"/>
    </source>
</evidence>
<dbReference type="PROSITE" id="PS50102">
    <property type="entry name" value="RRM"/>
    <property type="match status" value="2"/>
</dbReference>
<dbReference type="AlphaFoldDB" id="A0AAV2TTW9"/>
<dbReference type="InterPro" id="IPR000504">
    <property type="entry name" value="RRM_dom"/>
</dbReference>
<dbReference type="FunFam" id="3.30.70.330:FF:000030">
    <property type="entry name" value="Heterogeneous nuclear ribonucleoprotein d0 isoform"/>
    <property type="match status" value="1"/>
</dbReference>
<keyword evidence="5" id="KW-0677">Repeat</keyword>
<evidence type="ECO:0000313" key="12">
    <source>
        <dbReference type="Proteomes" id="UP001497525"/>
    </source>
</evidence>
<evidence type="ECO:0000256" key="9">
    <source>
        <dbReference type="SAM" id="MobiDB-lite"/>
    </source>
</evidence>
<evidence type="ECO:0000256" key="3">
    <source>
        <dbReference type="ARBA" id="ARBA00022481"/>
    </source>
</evidence>
<proteinExistence type="predicted"/>
<dbReference type="Proteomes" id="UP001497525">
    <property type="component" value="Unassembled WGS sequence"/>
</dbReference>
<dbReference type="GO" id="GO:0000785">
    <property type="term" value="C:chromatin"/>
    <property type="evidence" value="ECO:0007669"/>
    <property type="project" value="TreeGrafter"/>
</dbReference>
<organism evidence="11 12">
    <name type="scientific">Calicophoron daubneyi</name>
    <name type="common">Rumen fluke</name>
    <name type="synonym">Paramphistomum daubneyi</name>
    <dbReference type="NCBI Taxonomy" id="300641"/>
    <lineage>
        <taxon>Eukaryota</taxon>
        <taxon>Metazoa</taxon>
        <taxon>Spiralia</taxon>
        <taxon>Lophotrochozoa</taxon>
        <taxon>Platyhelminthes</taxon>
        <taxon>Trematoda</taxon>
        <taxon>Digenea</taxon>
        <taxon>Plagiorchiida</taxon>
        <taxon>Pronocephalata</taxon>
        <taxon>Paramphistomoidea</taxon>
        <taxon>Paramphistomidae</taxon>
        <taxon>Calicophoron</taxon>
    </lineage>
</organism>
<keyword evidence="3" id="KW-0488">Methylation</keyword>
<dbReference type="GO" id="GO:0005737">
    <property type="term" value="C:cytoplasm"/>
    <property type="evidence" value="ECO:0007669"/>
    <property type="project" value="UniProtKB-SubCell"/>
</dbReference>
<comment type="subcellular location">
    <subcellularLocation>
        <location evidence="2">Cytoplasm</location>
    </subcellularLocation>
    <subcellularLocation>
        <location evidence="1">Nucleus</location>
    </subcellularLocation>
</comment>
<keyword evidence="7" id="KW-0539">Nucleus</keyword>
<dbReference type="GO" id="GO:0005654">
    <property type="term" value="C:nucleoplasm"/>
    <property type="evidence" value="ECO:0007669"/>
    <property type="project" value="TreeGrafter"/>
</dbReference>
<evidence type="ECO:0000259" key="10">
    <source>
        <dbReference type="PROSITE" id="PS50102"/>
    </source>
</evidence>
<evidence type="ECO:0000256" key="1">
    <source>
        <dbReference type="ARBA" id="ARBA00004123"/>
    </source>
</evidence>
<feature type="region of interest" description="Disordered" evidence="9">
    <location>
        <begin position="363"/>
        <end position="387"/>
    </location>
</feature>
<dbReference type="Pfam" id="PF00076">
    <property type="entry name" value="RRM_1"/>
    <property type="match status" value="2"/>
</dbReference>
<dbReference type="PANTHER" id="PTHR48033:SF10">
    <property type="entry name" value="RNA-BINDING PROTEIN SQUID"/>
    <property type="match status" value="1"/>
</dbReference>
<sequence length="400" mass="43749">MAVSIASPLMPPVESPRVMSEAKDSEAPNEADAHSEKTTNSDVPNACDEKPTNGGGDAPSDDADDDSRKLFVGGLSWETTENDLKEYFSRWGKVTQCIIKLDRFTGNSRGFGFVTMENEECVSKVLSVSEHWLKNKKIDPKKAKPSREPLRKVFVGGIDPDVTEEQIREYFSTFGKVESLDLPFDTQKGKRKHYIFVSFATEAAARKAIAKERQEIFGRQCDVRVAVTREQANRQKALRQWYNWFDPAYGLPSIPYPDFANAYSGFDPFAYNYYGFDYYGNAAAAAAAATGYGAYQGITSNQFRGLTGGTKPAQCQRNSTGAIGGVNSNRLMATGTAPGSLSNHHPQQNQSHTALNFNILNPQLDHHPPSLSTGLDFSTPHPTQTGPGMVAGAAAGYPHP</sequence>
<evidence type="ECO:0000256" key="8">
    <source>
        <dbReference type="PROSITE-ProRule" id="PRU00176"/>
    </source>
</evidence>
<evidence type="ECO:0000313" key="11">
    <source>
        <dbReference type="EMBL" id="CAL5140909.1"/>
    </source>
</evidence>
<evidence type="ECO:0000256" key="7">
    <source>
        <dbReference type="ARBA" id="ARBA00023242"/>
    </source>
</evidence>
<comment type="caution">
    <text evidence="11">The sequence shown here is derived from an EMBL/GenBank/DDBJ whole genome shotgun (WGS) entry which is preliminary data.</text>
</comment>
<feature type="compositionally biased region" description="Polar residues" evidence="9">
    <location>
        <begin position="370"/>
        <end position="386"/>
    </location>
</feature>
<dbReference type="SMART" id="SM00360">
    <property type="entry name" value="RRM"/>
    <property type="match status" value="2"/>
</dbReference>
<dbReference type="PANTHER" id="PTHR48033">
    <property type="entry name" value="RNA-BINDING (RRM/RBD/RNP MOTIFS) FAMILY PROTEIN"/>
    <property type="match status" value="1"/>
</dbReference>
<feature type="compositionally biased region" description="Basic and acidic residues" evidence="9">
    <location>
        <begin position="20"/>
        <end position="39"/>
    </location>
</feature>
<dbReference type="CDD" id="cd12325">
    <property type="entry name" value="RRM1_hnRNPA_hnRNPD_like"/>
    <property type="match status" value="1"/>
</dbReference>
<evidence type="ECO:0000256" key="5">
    <source>
        <dbReference type="ARBA" id="ARBA00022737"/>
    </source>
</evidence>
<keyword evidence="6 8" id="KW-0694">RNA-binding</keyword>
<gene>
    <name evidence="11" type="ORF">CDAUBV1_LOCUS16202</name>
</gene>
<dbReference type="Gene3D" id="3.30.70.330">
    <property type="match status" value="2"/>
</dbReference>
<keyword evidence="4" id="KW-0963">Cytoplasm</keyword>
<feature type="domain" description="RRM" evidence="10">
    <location>
        <begin position="151"/>
        <end position="228"/>
    </location>
</feature>
<dbReference type="InterPro" id="IPR035979">
    <property type="entry name" value="RBD_domain_sf"/>
</dbReference>
<dbReference type="InterPro" id="IPR012677">
    <property type="entry name" value="Nucleotide-bd_a/b_plait_sf"/>
</dbReference>
<dbReference type="EMBL" id="CAXLJL010000811">
    <property type="protein sequence ID" value="CAL5140909.1"/>
    <property type="molecule type" value="Genomic_DNA"/>
</dbReference>
<evidence type="ECO:0000256" key="4">
    <source>
        <dbReference type="ARBA" id="ARBA00022490"/>
    </source>
</evidence>